<evidence type="ECO:0000256" key="1">
    <source>
        <dbReference type="SAM" id="Phobius"/>
    </source>
</evidence>
<dbReference type="AlphaFoldDB" id="A0A256FPC6"/>
<comment type="caution">
    <text evidence="2">The sequence shown here is derived from an EMBL/GenBank/DDBJ whole genome shotgun (WGS) entry which is preliminary data.</text>
</comment>
<keyword evidence="3" id="KW-1185">Reference proteome</keyword>
<sequence length="82" mass="9399">MPMDTEAPVADRMIELPEETREFLSQLGKDDIVLMKDGLDIIRSLRTIGRFMRWVILGILAVMLGVVAIYENALKLISYFQK</sequence>
<reference evidence="2 3" key="1">
    <citation type="submission" date="2017-07" db="EMBL/GenBank/DDBJ databases">
        <title>Phylogenetic study on the rhizospheric bacterium Ochrobactrum sp. A44.</title>
        <authorList>
            <person name="Krzyzanowska D.M."/>
            <person name="Ossowicki A."/>
            <person name="Rajewska M."/>
            <person name="Maciag T."/>
            <person name="Kaczynski Z."/>
            <person name="Czerwicka M."/>
            <person name="Jafra S."/>
        </authorList>
    </citation>
    <scope>NUCLEOTIDE SEQUENCE [LARGE SCALE GENOMIC DNA]</scope>
    <source>
        <strain evidence="2 3">PR17</strain>
    </source>
</reference>
<dbReference type="Proteomes" id="UP000216345">
    <property type="component" value="Unassembled WGS sequence"/>
</dbReference>
<organism evidence="2 3">
    <name type="scientific">Brucella rhizosphaerae</name>
    <dbReference type="NCBI Taxonomy" id="571254"/>
    <lineage>
        <taxon>Bacteria</taxon>
        <taxon>Pseudomonadati</taxon>
        <taxon>Pseudomonadota</taxon>
        <taxon>Alphaproteobacteria</taxon>
        <taxon>Hyphomicrobiales</taxon>
        <taxon>Brucellaceae</taxon>
        <taxon>Brucella/Ochrobactrum group</taxon>
        <taxon>Brucella</taxon>
    </lineage>
</organism>
<gene>
    <name evidence="2" type="ORF">CEV32_4336</name>
</gene>
<evidence type="ECO:0000313" key="3">
    <source>
        <dbReference type="Proteomes" id="UP000216345"/>
    </source>
</evidence>
<dbReference type="EMBL" id="NNRK01000022">
    <property type="protein sequence ID" value="OYR16702.1"/>
    <property type="molecule type" value="Genomic_DNA"/>
</dbReference>
<protein>
    <submittedName>
        <fullName evidence="2">Uncharacterized protein</fullName>
    </submittedName>
</protein>
<proteinExistence type="predicted"/>
<feature type="transmembrane region" description="Helical" evidence="1">
    <location>
        <begin position="51"/>
        <end position="70"/>
    </location>
</feature>
<keyword evidence="1" id="KW-0472">Membrane</keyword>
<keyword evidence="1" id="KW-1133">Transmembrane helix</keyword>
<keyword evidence="1" id="KW-0812">Transmembrane</keyword>
<accession>A0A256FPC6</accession>
<dbReference type="RefSeq" id="WP_235818745.1">
    <property type="nucleotide sequence ID" value="NZ_JBHEEL010000009.1"/>
</dbReference>
<evidence type="ECO:0000313" key="2">
    <source>
        <dbReference type="EMBL" id="OYR16702.1"/>
    </source>
</evidence>
<name>A0A256FPC6_9HYPH</name>